<organism evidence="3 4">
    <name type="scientific">Albidovulum sediminicola</name>
    <dbReference type="NCBI Taxonomy" id="2984331"/>
    <lineage>
        <taxon>Bacteria</taxon>
        <taxon>Pseudomonadati</taxon>
        <taxon>Pseudomonadota</taxon>
        <taxon>Alphaproteobacteria</taxon>
        <taxon>Rhodobacterales</taxon>
        <taxon>Paracoccaceae</taxon>
        <taxon>Albidovulum</taxon>
    </lineage>
</organism>
<dbReference type="Proteomes" id="UP001652503">
    <property type="component" value="Unassembled WGS sequence"/>
</dbReference>
<feature type="domain" description="EamA" evidence="2">
    <location>
        <begin position="12"/>
        <end position="145"/>
    </location>
</feature>
<comment type="caution">
    <text evidence="3">The sequence shown here is derived from an EMBL/GenBank/DDBJ whole genome shotgun (WGS) entry which is preliminary data.</text>
</comment>
<keyword evidence="1" id="KW-1133">Transmembrane helix</keyword>
<feature type="transmembrane region" description="Helical" evidence="1">
    <location>
        <begin position="260"/>
        <end position="280"/>
    </location>
</feature>
<dbReference type="InterPro" id="IPR037185">
    <property type="entry name" value="EmrE-like"/>
</dbReference>
<feature type="transmembrane region" description="Helical" evidence="1">
    <location>
        <begin position="104"/>
        <end position="123"/>
    </location>
</feature>
<dbReference type="EMBL" id="JAOWLA010000003">
    <property type="protein sequence ID" value="MCV2864069.1"/>
    <property type="molecule type" value="Genomic_DNA"/>
</dbReference>
<feature type="transmembrane region" description="Helical" evidence="1">
    <location>
        <begin position="12"/>
        <end position="31"/>
    </location>
</feature>
<feature type="transmembrane region" description="Helical" evidence="1">
    <location>
        <begin position="185"/>
        <end position="204"/>
    </location>
</feature>
<dbReference type="SUPFAM" id="SSF103481">
    <property type="entry name" value="Multidrug resistance efflux transporter EmrE"/>
    <property type="match status" value="2"/>
</dbReference>
<keyword evidence="1" id="KW-0472">Membrane</keyword>
<proteinExistence type="predicted"/>
<feature type="transmembrane region" description="Helical" evidence="1">
    <location>
        <begin position="130"/>
        <end position="148"/>
    </location>
</feature>
<evidence type="ECO:0000313" key="3">
    <source>
        <dbReference type="EMBL" id="MCV2864069.1"/>
    </source>
</evidence>
<evidence type="ECO:0000259" key="2">
    <source>
        <dbReference type="Pfam" id="PF00892"/>
    </source>
</evidence>
<gene>
    <name evidence="3" type="ORF">OE647_04850</name>
</gene>
<dbReference type="Pfam" id="PF00892">
    <property type="entry name" value="EamA"/>
    <property type="match status" value="2"/>
</dbReference>
<evidence type="ECO:0000256" key="1">
    <source>
        <dbReference type="SAM" id="Phobius"/>
    </source>
</evidence>
<feature type="transmembrane region" description="Helical" evidence="1">
    <location>
        <begin position="43"/>
        <end position="66"/>
    </location>
</feature>
<feature type="transmembrane region" description="Helical" evidence="1">
    <location>
        <begin position="286"/>
        <end position="304"/>
    </location>
</feature>
<dbReference type="RefSeq" id="WP_263720539.1">
    <property type="nucleotide sequence ID" value="NZ_JAOWLA010000003.1"/>
</dbReference>
<keyword evidence="1" id="KW-0812">Transmembrane</keyword>
<dbReference type="Gene3D" id="1.10.3730.20">
    <property type="match status" value="1"/>
</dbReference>
<feature type="domain" description="EamA" evidence="2">
    <location>
        <begin position="155"/>
        <end position="299"/>
    </location>
</feature>
<reference evidence="3 4" key="1">
    <citation type="submission" date="2022-10" db="EMBL/GenBank/DDBJ databases">
        <title>Defluviimonas sp. nov., isolated from ocean surface water.</title>
        <authorList>
            <person name="He W."/>
            <person name="Wang L."/>
            <person name="Zhang D.-F."/>
        </authorList>
    </citation>
    <scope>NUCLEOTIDE SEQUENCE [LARGE SCALE GENOMIC DNA]</scope>
    <source>
        <strain evidence="3 4">WL0075</strain>
    </source>
</reference>
<feature type="transmembrane region" description="Helical" evidence="1">
    <location>
        <begin position="232"/>
        <end position="253"/>
    </location>
</feature>
<accession>A0ABT2YYW3</accession>
<keyword evidence="4" id="KW-1185">Reference proteome</keyword>
<sequence>MQTPLSDNPTLLGALCAIGAVFCFSINDMAIKFLSDSYALHEVVLIRALIGMAVLLALILPWSGGLAALRTRRLGMHLARGACVVFANMTFFIGLASLPLADGVAIFFVSPLIITVFSVIFLGETVGPRRWAALALGFLGVLIVLRPGTSVFQAAALLPVLAAFGYATLHMLTRYIGRTENALSMSFYIQLTFIGFSSLAGLAIGDGRFAGTGNASLDFFLREWSMPSGRDWLVLLVVGIASAFGGFFISQAYRVAEAAVVAPFEYAAMPLAVIWGVIVFGDWPDGVALLGIALIIASGLTLVWREARARRETVPQTPRYRR</sequence>
<feature type="transmembrane region" description="Helical" evidence="1">
    <location>
        <begin position="154"/>
        <end position="173"/>
    </location>
</feature>
<dbReference type="PANTHER" id="PTHR22911:SF103">
    <property type="entry name" value="BLR2811 PROTEIN"/>
    <property type="match status" value="1"/>
</dbReference>
<feature type="transmembrane region" description="Helical" evidence="1">
    <location>
        <begin position="78"/>
        <end position="98"/>
    </location>
</feature>
<protein>
    <submittedName>
        <fullName evidence="3">DMT family transporter</fullName>
    </submittedName>
</protein>
<evidence type="ECO:0000313" key="4">
    <source>
        <dbReference type="Proteomes" id="UP001652503"/>
    </source>
</evidence>
<dbReference type="InterPro" id="IPR000620">
    <property type="entry name" value="EamA_dom"/>
</dbReference>
<name>A0ABT2YYW3_9RHOB</name>
<dbReference type="PANTHER" id="PTHR22911">
    <property type="entry name" value="ACYL-MALONYL CONDENSING ENZYME-RELATED"/>
    <property type="match status" value="1"/>
</dbReference>